<dbReference type="InterPro" id="IPR024079">
    <property type="entry name" value="MetalloPept_cat_dom_sf"/>
</dbReference>
<evidence type="ECO:0000313" key="1">
    <source>
        <dbReference type="EMBL" id="CAB4734610.1"/>
    </source>
</evidence>
<dbReference type="Gene3D" id="2.60.40.2700">
    <property type="match status" value="1"/>
</dbReference>
<gene>
    <name evidence="1" type="ORF">UFOPK2761_00771</name>
</gene>
<dbReference type="Gene3D" id="3.40.390.10">
    <property type="entry name" value="Collagenase (Catalytic Domain)"/>
    <property type="match status" value="1"/>
</dbReference>
<dbReference type="EMBL" id="CAEZYQ010000004">
    <property type="protein sequence ID" value="CAB4734610.1"/>
    <property type="molecule type" value="Genomic_DNA"/>
</dbReference>
<proteinExistence type="predicted"/>
<name>A0A6J6SID7_9ZZZZ</name>
<dbReference type="GO" id="GO:0008237">
    <property type="term" value="F:metallopeptidase activity"/>
    <property type="evidence" value="ECO:0007669"/>
    <property type="project" value="InterPro"/>
</dbReference>
<reference evidence="1" key="1">
    <citation type="submission" date="2020-05" db="EMBL/GenBank/DDBJ databases">
        <authorList>
            <person name="Chiriac C."/>
            <person name="Salcher M."/>
            <person name="Ghai R."/>
            <person name="Kavagutti S V."/>
        </authorList>
    </citation>
    <scope>NUCLEOTIDE SEQUENCE</scope>
</reference>
<protein>
    <submittedName>
        <fullName evidence="1">Unannotated protein</fullName>
    </submittedName>
</protein>
<accession>A0A6J6SID7</accession>
<sequence>MPRALLQMLALLLLLAGTSAAVAAAAREPSRQRAEGASITSDGPLTEITVSPTLGTTMFRTGEQHDSCWIQDCLTVVAVRGELYGPAFVPSWQQGRKPTPYTPISQRTSGRGTIDAPFRIHTEVALGDTGLRVTQVDSYVVGDEDLTSRVYLHNDTATAVTDAVVYRAGFCYQGVPSNSWTGLVGPDRVGCVSPEGRLHQWTSEWPGATRLVADFVDVWRYVSDTRAPFPDACACDTTGTNGLVAGLSWQVGVPPEDETWVQSRMSVSGEALGDADGDGLPGTWEQNGYDRDGDGVVDVDLPAMGADPRRKDVFVEVDWMLGRTCVANSFCLDEDRFEPDPGAIADVVAAFAAAPVANPDGSTGITLHVDHGPDSVMDPSGRTWGALSRSTDVPYTRDILPVRPCIPGLPSGFNDSDGVCWLELAALQQDSLEPARADVFRWALYADVYAGSDSSGIAAGIPSSLFVLTGGAFNAGTGFTAAQEASTFMHELGHTLALQHGGADGDNRKPNYRSQMSYSWQNKAGVPLDYSRDRLPTLDENDLTESIGVPGANGIVAWMCASPAARWTATMPGAADWDCDGTIDPGTTAADVNGDGRLTVLAGHDDWAALQYAGGEVGAFGASDPDDDAIDLDRVPDHSEQTSLDTTVEPGAGVIRSSGVLSLVSGVGGQELSVDVHNPGAAEAAYVVGTAGLAGVPERLEVVVPAGATTTVPVPVDSDRLRPGVATWALTLTSPDGSVRDTSSTGVRVFAPSDPVVAAALEELQDPVAGVGEDVRATMLDVLEQAVELAPAVVLDRRPRLTGRPMVGSVLRVRPAVTVPTGARATYRWSRGTKKLRASGPRYRVTPRDAGAVLAVRITWSAPGLQPTTLTLRSAKVRR</sequence>
<organism evidence="1">
    <name type="scientific">freshwater metagenome</name>
    <dbReference type="NCBI Taxonomy" id="449393"/>
    <lineage>
        <taxon>unclassified sequences</taxon>
        <taxon>metagenomes</taxon>
        <taxon>ecological metagenomes</taxon>
    </lineage>
</organism>
<dbReference type="AlphaFoldDB" id="A0A6J6SID7"/>
<dbReference type="SUPFAM" id="SSF55486">
    <property type="entry name" value="Metalloproteases ('zincins'), catalytic domain"/>
    <property type="match status" value="1"/>
</dbReference>